<comment type="caution">
    <text evidence="2">The sequence shown here is derived from an EMBL/GenBank/DDBJ whole genome shotgun (WGS) entry which is preliminary data.</text>
</comment>
<dbReference type="OrthoDB" id="8705804at2"/>
<organism evidence="2 3">
    <name type="scientific">Allorhizobium taibaishanense</name>
    <dbReference type="NCBI Taxonomy" id="887144"/>
    <lineage>
        <taxon>Bacteria</taxon>
        <taxon>Pseudomonadati</taxon>
        <taxon>Pseudomonadota</taxon>
        <taxon>Alphaproteobacteria</taxon>
        <taxon>Hyphomicrobiales</taxon>
        <taxon>Rhizobiaceae</taxon>
        <taxon>Rhizobium/Agrobacterium group</taxon>
        <taxon>Allorhizobium</taxon>
    </lineage>
</organism>
<dbReference type="AlphaFoldDB" id="A0A7W6HKZ4"/>
<proteinExistence type="predicted"/>
<protein>
    <submittedName>
        <fullName evidence="2">Uncharacterized protein</fullName>
    </submittedName>
</protein>
<evidence type="ECO:0000256" key="1">
    <source>
        <dbReference type="SAM" id="MobiDB-lite"/>
    </source>
</evidence>
<feature type="region of interest" description="Disordered" evidence="1">
    <location>
        <begin position="14"/>
        <end position="59"/>
    </location>
</feature>
<dbReference type="RefSeq" id="WP_139310567.1">
    <property type="nucleotide sequence ID" value="NZ_JACIED010000002.1"/>
</dbReference>
<evidence type="ECO:0000313" key="2">
    <source>
        <dbReference type="EMBL" id="MBB4007133.1"/>
    </source>
</evidence>
<dbReference type="EMBL" id="JACIED010000002">
    <property type="protein sequence ID" value="MBB4007133.1"/>
    <property type="molecule type" value="Genomic_DNA"/>
</dbReference>
<name>A0A7W6HKZ4_9HYPH</name>
<sequence length="134" mass="15351">MINHLLFQQLPLVPMSTGDDVMGNQKARETRSPPEDKKHSLERDCRDGYGENNKSKRKAIPLFKAQSNRRGRHAAKVAIVSLVDDDSVDEMNKLAIAEHLALHPQKRKSSDLPLSEFFEHQRIRRSWRLGLGKD</sequence>
<accession>A0A7W6HKZ4</accession>
<feature type="compositionally biased region" description="Basic and acidic residues" evidence="1">
    <location>
        <begin position="26"/>
        <end position="49"/>
    </location>
</feature>
<reference evidence="2 3" key="1">
    <citation type="submission" date="2020-08" db="EMBL/GenBank/DDBJ databases">
        <title>Genomic Encyclopedia of Type Strains, Phase IV (KMG-IV): sequencing the most valuable type-strain genomes for metagenomic binning, comparative biology and taxonomic classification.</title>
        <authorList>
            <person name="Goeker M."/>
        </authorList>
    </citation>
    <scope>NUCLEOTIDE SEQUENCE [LARGE SCALE GENOMIC DNA]</scope>
    <source>
        <strain evidence="2 3">DSM 100021</strain>
    </source>
</reference>
<gene>
    <name evidence="2" type="ORF">GGQ71_001396</name>
</gene>
<dbReference type="Proteomes" id="UP000544107">
    <property type="component" value="Unassembled WGS sequence"/>
</dbReference>
<evidence type="ECO:0000313" key="3">
    <source>
        <dbReference type="Proteomes" id="UP000544107"/>
    </source>
</evidence>